<dbReference type="AlphaFoldDB" id="S3J1M7"/>
<dbReference type="EMBL" id="ATDT01000033">
    <property type="protein sequence ID" value="EPF13842.1"/>
    <property type="molecule type" value="Genomic_DNA"/>
</dbReference>
<organism evidence="1 2">
    <name type="scientific">Cedecea davisae DSM 4568</name>
    <dbReference type="NCBI Taxonomy" id="566551"/>
    <lineage>
        <taxon>Bacteria</taxon>
        <taxon>Pseudomonadati</taxon>
        <taxon>Pseudomonadota</taxon>
        <taxon>Gammaproteobacteria</taxon>
        <taxon>Enterobacterales</taxon>
        <taxon>Enterobacteriaceae</taxon>
        <taxon>Cedecea</taxon>
    </lineage>
</organism>
<dbReference type="HOGENOM" id="CLU_3197658_0_0_6"/>
<reference evidence="1 2" key="1">
    <citation type="submission" date="2013-04" db="EMBL/GenBank/DDBJ databases">
        <authorList>
            <person name="Weinstock G."/>
            <person name="Sodergren E."/>
            <person name="Lobos E.A."/>
            <person name="Fulton L."/>
            <person name="Fulton R."/>
            <person name="Courtney L."/>
            <person name="Fronick C."/>
            <person name="O'Laughlin M."/>
            <person name="Godfrey J."/>
            <person name="Wilson R.M."/>
            <person name="Miner T."/>
            <person name="Farmer C."/>
            <person name="Delehaunty K."/>
            <person name="Cordes M."/>
            <person name="Minx P."/>
            <person name="Tomlinson C."/>
            <person name="Chen J."/>
            <person name="Wollam A."/>
            <person name="Pepin K.H."/>
            <person name="Palsikar V.B."/>
            <person name="Zhang X."/>
            <person name="Suruliraj S."/>
            <person name="Perna N.T."/>
            <person name="Plunkett G."/>
            <person name="Warren W."/>
            <person name="Mitreva M."/>
            <person name="Mardis E.R."/>
            <person name="Wilson R.K."/>
        </authorList>
    </citation>
    <scope>NUCLEOTIDE SEQUENCE [LARGE SCALE GENOMIC DNA]</scope>
    <source>
        <strain evidence="1 2">DSM 4568</strain>
    </source>
</reference>
<name>S3J1M7_9ENTR</name>
<proteinExistence type="predicted"/>
<evidence type="ECO:0000313" key="1">
    <source>
        <dbReference type="EMBL" id="EPF13842.1"/>
    </source>
</evidence>
<evidence type="ECO:0000313" key="2">
    <source>
        <dbReference type="Proteomes" id="UP000014585"/>
    </source>
</evidence>
<sequence length="45" mass="5285">MPWQIYKCDEVIIQRSSCGKSLMFLDVIIAHMKCCVINHVIYKLN</sequence>
<accession>S3J1M7</accession>
<comment type="caution">
    <text evidence="1">The sequence shown here is derived from an EMBL/GenBank/DDBJ whole genome shotgun (WGS) entry which is preliminary data.</text>
</comment>
<gene>
    <name evidence="1" type="ORF">HMPREF0201_04035</name>
</gene>
<protein>
    <submittedName>
        <fullName evidence="1">Uncharacterized protein</fullName>
    </submittedName>
</protein>
<dbReference type="Proteomes" id="UP000014585">
    <property type="component" value="Unassembled WGS sequence"/>
</dbReference>
<dbReference type="STRING" id="566551.HMPREF0201_04035"/>